<proteinExistence type="predicted"/>
<comment type="caution">
    <text evidence="1">The sequence shown here is derived from an EMBL/GenBank/DDBJ whole genome shotgun (WGS) entry which is preliminary data.</text>
</comment>
<keyword evidence="2" id="KW-1185">Reference proteome</keyword>
<accession>A0A8J7ILE1</accession>
<dbReference type="AlphaFoldDB" id="A0A8J7ILE1"/>
<dbReference type="Proteomes" id="UP000640583">
    <property type="component" value="Unassembled WGS sequence"/>
</dbReference>
<name>A0A8J7ILE1_9RHOB</name>
<gene>
    <name evidence="1" type="ORF">H1D41_02165</name>
</gene>
<evidence type="ECO:0000313" key="1">
    <source>
        <dbReference type="EMBL" id="MBI1492436.1"/>
    </source>
</evidence>
<dbReference type="EMBL" id="JADCKQ010000001">
    <property type="protein sequence ID" value="MBI1492436.1"/>
    <property type="molecule type" value="Genomic_DNA"/>
</dbReference>
<organism evidence="1 2">
    <name type="scientific">Halocynthiibacter styelae</name>
    <dbReference type="NCBI Taxonomy" id="2761955"/>
    <lineage>
        <taxon>Bacteria</taxon>
        <taxon>Pseudomonadati</taxon>
        <taxon>Pseudomonadota</taxon>
        <taxon>Alphaproteobacteria</taxon>
        <taxon>Rhodobacterales</taxon>
        <taxon>Paracoccaceae</taxon>
        <taxon>Halocynthiibacter</taxon>
    </lineage>
</organism>
<dbReference type="RefSeq" id="WP_228847354.1">
    <property type="nucleotide sequence ID" value="NZ_JADCKQ010000001.1"/>
</dbReference>
<evidence type="ECO:0000313" key="2">
    <source>
        <dbReference type="Proteomes" id="UP000640583"/>
    </source>
</evidence>
<reference evidence="1" key="1">
    <citation type="submission" date="2020-10" db="EMBL/GenBank/DDBJ databases">
        <title>Paenihalocynthiibacter styelae gen. nov., sp. nov., isolated from stalked sea squirt Styela clava.</title>
        <authorList>
            <person name="Kim Y.-O."/>
            <person name="Yoon J.-H."/>
        </authorList>
    </citation>
    <scope>NUCLEOTIDE SEQUENCE</scope>
    <source>
        <strain evidence="1">MYP1-1</strain>
    </source>
</reference>
<sequence>MANRFRILAKPVWQDISSHPVIPTLSLDQLRALDAFFDHLGQFALTDPLAEDFLAFASLGDGVSQLAHLHAALTMFDAADPKLAAIDEALSLVTAKKQHKGNSSKGRVHYTRSVSVAPNDLPTDWQAVLEGLRIRRTAGDKRAPASDIQARMAQKLGQYTLVMRREGLSEELHQEGLTAFYADLSTRISSRSGEPLRPATLRATWEELERFARHRSTYSDQLMGALRQTLKTLVDEEANTAQLKYGKLHGIGRPPDIIRDAHDLLEKAEKAVPPSKRHIQRNRAAAFALPAILPLRREWDKIIFGKTLFWDTDRYRFRGYKPGKTALLDGRREFPGSIHPMMSRFVDALVLQDNNPRYLEVLRDHAENSKRPLFVHPNGIPVAKNYVTNVWREIAGTGAQIARTSMHDYFGARGEEGVRMAMIMCNQHSRDTADSYIGSSVGEHELEMVSEDLLDEFEALSAMK</sequence>
<protein>
    <submittedName>
        <fullName evidence="1">Uncharacterized protein</fullName>
    </submittedName>
</protein>